<dbReference type="InterPro" id="IPR027417">
    <property type="entry name" value="P-loop_NTPase"/>
</dbReference>
<feature type="compositionally biased region" description="Acidic residues" evidence="10">
    <location>
        <begin position="1099"/>
        <end position="1111"/>
    </location>
</feature>
<evidence type="ECO:0000313" key="14">
    <source>
        <dbReference type="EMBL" id="KTB37395.1"/>
    </source>
</evidence>
<dbReference type="InterPro" id="IPR017907">
    <property type="entry name" value="Znf_RING_CS"/>
</dbReference>
<feature type="compositionally biased region" description="Polar residues" evidence="10">
    <location>
        <begin position="193"/>
        <end position="213"/>
    </location>
</feature>
<dbReference type="GO" id="GO:0008270">
    <property type="term" value="F:zinc ion binding"/>
    <property type="evidence" value="ECO:0007669"/>
    <property type="project" value="UniProtKB-KW"/>
</dbReference>
<dbReference type="CDD" id="cd18793">
    <property type="entry name" value="SF2_C_SNF"/>
    <property type="match status" value="1"/>
</dbReference>
<dbReference type="InterPro" id="IPR001841">
    <property type="entry name" value="Znf_RING"/>
</dbReference>
<dbReference type="Pfam" id="PF13923">
    <property type="entry name" value="zf-C3HC4_2"/>
    <property type="match status" value="1"/>
</dbReference>
<dbReference type="InterPro" id="IPR038718">
    <property type="entry name" value="SNF2-like_sf"/>
</dbReference>
<comment type="similarity">
    <text evidence="1">Belongs to the SNF2/RAD54 helicase family.</text>
</comment>
<dbReference type="PROSITE" id="PS50089">
    <property type="entry name" value="ZF_RING_2"/>
    <property type="match status" value="1"/>
</dbReference>
<evidence type="ECO:0000256" key="6">
    <source>
        <dbReference type="ARBA" id="ARBA00022806"/>
    </source>
</evidence>
<keyword evidence="6" id="KW-0347">Helicase</keyword>
<dbReference type="InterPro" id="IPR049730">
    <property type="entry name" value="SNF2/RAD54-like_C"/>
</dbReference>
<dbReference type="InterPro" id="IPR001650">
    <property type="entry name" value="Helicase_C-like"/>
</dbReference>
<dbReference type="GO" id="GO:0016787">
    <property type="term" value="F:hydrolase activity"/>
    <property type="evidence" value="ECO:0007669"/>
    <property type="project" value="UniProtKB-KW"/>
</dbReference>
<keyword evidence="2" id="KW-0479">Metal-binding</keyword>
<dbReference type="SMART" id="SM00184">
    <property type="entry name" value="RING"/>
    <property type="match status" value="1"/>
</dbReference>
<dbReference type="InterPro" id="IPR000330">
    <property type="entry name" value="SNF2_N"/>
</dbReference>
<evidence type="ECO:0000256" key="3">
    <source>
        <dbReference type="ARBA" id="ARBA00022741"/>
    </source>
</evidence>
<dbReference type="GO" id="GO:0005524">
    <property type="term" value="F:ATP binding"/>
    <property type="evidence" value="ECO:0007669"/>
    <property type="project" value="UniProtKB-KW"/>
</dbReference>
<evidence type="ECO:0000313" key="15">
    <source>
        <dbReference type="Proteomes" id="UP000054988"/>
    </source>
</evidence>
<gene>
    <name evidence="14" type="ORF">WG66_10011</name>
</gene>
<dbReference type="SUPFAM" id="SSF57850">
    <property type="entry name" value="RING/U-box"/>
    <property type="match status" value="1"/>
</dbReference>
<dbReference type="SMART" id="SM00490">
    <property type="entry name" value="HELICc"/>
    <property type="match status" value="1"/>
</dbReference>
<evidence type="ECO:0000256" key="7">
    <source>
        <dbReference type="ARBA" id="ARBA00022833"/>
    </source>
</evidence>
<protein>
    <submittedName>
        <fullName evidence="14">Putative SNF2 superfamily protein</fullName>
    </submittedName>
</protein>
<comment type="caution">
    <text evidence="14">The sequence shown here is derived from an EMBL/GenBank/DDBJ whole genome shotgun (WGS) entry which is preliminary data.</text>
</comment>
<feature type="region of interest" description="Disordered" evidence="10">
    <location>
        <begin position="114"/>
        <end position="213"/>
    </location>
</feature>
<keyword evidence="8" id="KW-0067">ATP-binding</keyword>
<keyword evidence="3" id="KW-0547">Nucleotide-binding</keyword>
<sequence length="1365" mass="152739">MSSDHHIALAKTHLGLPNSATVPQAYLDQLKTHLSIYPYDTNFRVTAQPNIGYGKVHCYEDGCRDQPHGTIQLERNSVLSDGGLKDGIGSLAAYRKHVVDHPTHLRQRNERIKATLPSANNATSSSTQMTPTNTAGVKKERSSGSLLDALDAKSPFGSQGQVKRTNSLTRTSTPAPSSSDISRLPALAARQRLSLTPSSSPKVKTEATESTIPSKRRISDIAIGSDSASSSLKKLKKEPSLKGPLEAIDSNAPVASSSKMDTEEVRQKIQRVQSELSHKQSLLDNLLRKKRKTGADYTRAIRYNEEIAALGRQKTHLKGSLPAVMTSPTKVPQLPMPSTFPAPPHLRQELVTPTLTAPSHLPTNPLSAPTYFPAAIKQEPDIKPSITSRTSNIPVAGPSTAPTHASNPAPARMDPDALANAVVQQYQEALPVIQAMNDPYDENGDFFGRGRDMFQGPTARQDDIEKFLLEAGNAELFDGSATVETALEKLGLPSIFTPIPGMEVALMPHQAIGVAWMVEKEQSKLNGGCLADEMGLGKVRVPTTLSFRHNIEPRISTFQTVQMIATMVKNRSNNPNCKTNLILAPLALLDQWKLEIELKTNDLFKCLIYHGSSKPKRKSDLLKYDIVITTFHTMSNEWPDAEAELRKQKKARKSKGNDFIVDDSDDEGAISSKKKSKESGLLFNVDFYRIILDEAQNIRNKRNRMSRAVTHLQAKYRWCLTGTPIINSLVDTYSLIRFLQIRPFYDWDEFNSHVGRLEKKRPDLGVMRLQKILDTFLLRRKKDTMLDGKRLIGLPDRSVKLSKLVFSDEEREIYEMVERKSQATFNRFLRAGTVLKNYHQVLVLLLRLRQVCNHPCLIQEQGDAFVLLDEFDNESRPAEVRRELARARDLVSPQFVVQLKERFKHEALKRIEAEKESEDAALEDEDCPICYDVFTDAVVTAPCAHVFCRECIFNVLNTPANEHPDEPNKYKPDERPCKFCSSYYLAYLSRMTLGPSCRSAICADRLFTRAAFEPTDAELNPVAPEDEDVEMVDISAEETKVEGKKGKGKAASTKTKSYGVIDIEEIVGTEDEEEFDQVPRRPSRKRGKGKGKRKAIVLDSDEEAAMDEDEDNDLSDFIVQSDEDEEEKDARRALKKRLGKRKAKEVIVIDSSDEEDEVEVIHGRKKLPTSPEAIKNMPRFLPSTKMKAMMEEITRLTKEKPEEKTLIISQWTACLSLVSDYLTEYGILHVKYQGDMNRVKRDQAVRVFMSKDKASIMLMSMKCGGVGLNLTRANNVISLDLGWSQAVENQAFDRVHRLGQTRAVNIQRFVIENTVEDRILALQDRKQQLADGSLGEGNSKKVGKLTVKQLANLFGLDARGRVIAD</sequence>
<feature type="domain" description="Helicase C-terminal" evidence="13">
    <location>
        <begin position="1189"/>
        <end position="1346"/>
    </location>
</feature>
<feature type="domain" description="Helicase ATP-binding" evidence="12">
    <location>
        <begin position="519"/>
        <end position="742"/>
    </location>
</feature>
<dbReference type="CDD" id="cd18008">
    <property type="entry name" value="DEXDc_SHPRH-like"/>
    <property type="match status" value="1"/>
</dbReference>
<dbReference type="PROSITE" id="PS51194">
    <property type="entry name" value="HELICASE_CTER"/>
    <property type="match status" value="1"/>
</dbReference>
<evidence type="ECO:0000256" key="9">
    <source>
        <dbReference type="PROSITE-ProRule" id="PRU00175"/>
    </source>
</evidence>
<evidence type="ECO:0000256" key="8">
    <source>
        <dbReference type="ARBA" id="ARBA00022840"/>
    </source>
</evidence>
<dbReference type="PANTHER" id="PTHR45626:SF16">
    <property type="entry name" value="ATP-DEPENDENT HELICASE ULS1"/>
    <property type="match status" value="1"/>
</dbReference>
<proteinExistence type="inferred from homology"/>
<dbReference type="GO" id="GO:0008094">
    <property type="term" value="F:ATP-dependent activity, acting on DNA"/>
    <property type="evidence" value="ECO:0007669"/>
    <property type="project" value="TreeGrafter"/>
</dbReference>
<dbReference type="PROSITE" id="PS00518">
    <property type="entry name" value="ZF_RING_1"/>
    <property type="match status" value="1"/>
</dbReference>
<dbReference type="Gene3D" id="3.40.50.300">
    <property type="entry name" value="P-loop containing nucleotide triphosphate hydrolases"/>
    <property type="match status" value="1"/>
</dbReference>
<dbReference type="SUPFAM" id="SSF52540">
    <property type="entry name" value="P-loop containing nucleoside triphosphate hydrolases"/>
    <property type="match status" value="2"/>
</dbReference>
<organism evidence="14 15">
    <name type="scientific">Moniliophthora roreri</name>
    <name type="common">Frosty pod rot fungus</name>
    <name type="synonym">Monilia roreri</name>
    <dbReference type="NCBI Taxonomy" id="221103"/>
    <lineage>
        <taxon>Eukaryota</taxon>
        <taxon>Fungi</taxon>
        <taxon>Dikarya</taxon>
        <taxon>Basidiomycota</taxon>
        <taxon>Agaricomycotina</taxon>
        <taxon>Agaricomycetes</taxon>
        <taxon>Agaricomycetidae</taxon>
        <taxon>Agaricales</taxon>
        <taxon>Marasmiineae</taxon>
        <taxon>Marasmiaceae</taxon>
        <taxon>Moniliophthora</taxon>
    </lineage>
</organism>
<dbReference type="PROSITE" id="PS51192">
    <property type="entry name" value="HELICASE_ATP_BIND_1"/>
    <property type="match status" value="1"/>
</dbReference>
<keyword evidence="4 9" id="KW-0863">Zinc-finger</keyword>
<dbReference type="Gene3D" id="3.40.50.10810">
    <property type="entry name" value="Tandem AAA-ATPase domain"/>
    <property type="match status" value="1"/>
</dbReference>
<dbReference type="InterPro" id="IPR050628">
    <property type="entry name" value="SNF2_RAD54_helicase_TF"/>
</dbReference>
<dbReference type="GO" id="GO:0005634">
    <property type="term" value="C:nucleus"/>
    <property type="evidence" value="ECO:0007669"/>
    <property type="project" value="TreeGrafter"/>
</dbReference>
<evidence type="ECO:0000256" key="10">
    <source>
        <dbReference type="SAM" id="MobiDB-lite"/>
    </source>
</evidence>
<dbReference type="Proteomes" id="UP000054988">
    <property type="component" value="Unassembled WGS sequence"/>
</dbReference>
<feature type="compositionally biased region" description="Polar residues" evidence="10">
    <location>
        <begin position="156"/>
        <end position="181"/>
    </location>
</feature>
<name>A0A0W0FM72_MONRR</name>
<reference evidence="14 15" key="1">
    <citation type="submission" date="2015-12" db="EMBL/GenBank/DDBJ databases">
        <title>Draft genome sequence of Moniliophthora roreri, the causal agent of frosty pod rot of cacao.</title>
        <authorList>
            <person name="Aime M.C."/>
            <person name="Diaz-Valderrama J.R."/>
            <person name="Kijpornyongpan T."/>
            <person name="Phillips-Mora W."/>
        </authorList>
    </citation>
    <scope>NUCLEOTIDE SEQUENCE [LARGE SCALE GENOMIC DNA]</scope>
    <source>
        <strain evidence="14 15">MCA 2952</strain>
    </source>
</reference>
<dbReference type="GO" id="GO:0000724">
    <property type="term" value="P:double-strand break repair via homologous recombination"/>
    <property type="evidence" value="ECO:0007669"/>
    <property type="project" value="TreeGrafter"/>
</dbReference>
<dbReference type="Pfam" id="PF00271">
    <property type="entry name" value="Helicase_C"/>
    <property type="match status" value="1"/>
</dbReference>
<feature type="region of interest" description="Disordered" evidence="10">
    <location>
        <begin position="1070"/>
        <end position="1111"/>
    </location>
</feature>
<dbReference type="Gene3D" id="3.30.40.10">
    <property type="entry name" value="Zinc/RING finger domain, C3HC4 (zinc finger)"/>
    <property type="match status" value="1"/>
</dbReference>
<dbReference type="InterPro" id="IPR014001">
    <property type="entry name" value="Helicase_ATP-bd"/>
</dbReference>
<evidence type="ECO:0000259" key="13">
    <source>
        <dbReference type="PROSITE" id="PS51194"/>
    </source>
</evidence>
<evidence type="ECO:0000256" key="5">
    <source>
        <dbReference type="ARBA" id="ARBA00022801"/>
    </source>
</evidence>
<feature type="domain" description="RING-type" evidence="11">
    <location>
        <begin position="927"/>
        <end position="981"/>
    </location>
</feature>
<evidence type="ECO:0000256" key="2">
    <source>
        <dbReference type="ARBA" id="ARBA00022723"/>
    </source>
</evidence>
<evidence type="ECO:0000259" key="11">
    <source>
        <dbReference type="PROSITE" id="PS50089"/>
    </source>
</evidence>
<evidence type="ECO:0000259" key="12">
    <source>
        <dbReference type="PROSITE" id="PS51192"/>
    </source>
</evidence>
<feature type="compositionally biased region" description="Polar residues" evidence="10">
    <location>
        <begin position="117"/>
        <end position="135"/>
    </location>
</feature>
<dbReference type="Pfam" id="PF00176">
    <property type="entry name" value="SNF2-rel_dom"/>
    <property type="match status" value="1"/>
</dbReference>
<dbReference type="EMBL" id="LATX01001849">
    <property type="protein sequence ID" value="KTB37395.1"/>
    <property type="molecule type" value="Genomic_DNA"/>
</dbReference>
<keyword evidence="5" id="KW-0378">Hydrolase</keyword>
<evidence type="ECO:0000256" key="1">
    <source>
        <dbReference type="ARBA" id="ARBA00007025"/>
    </source>
</evidence>
<evidence type="ECO:0000256" key="4">
    <source>
        <dbReference type="ARBA" id="ARBA00022771"/>
    </source>
</evidence>
<dbReference type="GO" id="GO:0005737">
    <property type="term" value="C:cytoplasm"/>
    <property type="evidence" value="ECO:0007669"/>
    <property type="project" value="TreeGrafter"/>
</dbReference>
<dbReference type="PANTHER" id="PTHR45626">
    <property type="entry name" value="TRANSCRIPTION TERMINATION FACTOR 2-RELATED"/>
    <property type="match status" value="1"/>
</dbReference>
<dbReference type="GO" id="GO:0004386">
    <property type="term" value="F:helicase activity"/>
    <property type="evidence" value="ECO:0007669"/>
    <property type="project" value="UniProtKB-KW"/>
</dbReference>
<dbReference type="InterPro" id="IPR013083">
    <property type="entry name" value="Znf_RING/FYVE/PHD"/>
</dbReference>
<dbReference type="eggNOG" id="KOG1001">
    <property type="taxonomic scope" value="Eukaryota"/>
</dbReference>
<feature type="compositionally biased region" description="Basic residues" evidence="10">
    <location>
        <begin position="1081"/>
        <end position="1095"/>
    </location>
</feature>
<dbReference type="SMART" id="SM00487">
    <property type="entry name" value="DEXDc"/>
    <property type="match status" value="1"/>
</dbReference>
<keyword evidence="7" id="KW-0862">Zinc</keyword>
<accession>A0A0W0FM72</accession>